<proteinExistence type="predicted"/>
<evidence type="ECO:0000313" key="2">
    <source>
        <dbReference type="EMBL" id="ADZ08906.1"/>
    </source>
</evidence>
<accession>F0TAF4</accession>
<feature type="compositionally biased region" description="Basic and acidic residues" evidence="1">
    <location>
        <begin position="136"/>
        <end position="150"/>
    </location>
</feature>
<keyword evidence="3" id="KW-1185">Reference proteome</keyword>
<feature type="compositionally biased region" description="Basic and acidic residues" evidence="1">
    <location>
        <begin position="168"/>
        <end position="188"/>
    </location>
</feature>
<dbReference type="InterPro" id="IPR019249">
    <property type="entry name" value="DUF2226"/>
</dbReference>
<evidence type="ECO:0000313" key="3">
    <source>
        <dbReference type="Proteomes" id="UP000007490"/>
    </source>
</evidence>
<sequence>MDLPITRPSTVSYAENCDFKEMLNELTSKNHNGFIRISEGDDEGFILFKNGKEIAASYERFSRADAIKKIQIAVNKDLTLIEVFDVRESQIDFLMEINRPYILGSEAYKIIDELKMVDAPKPKPMAVPKPKLVSEAIKESEQPEEVRNETESNLINVSKPEEEEDSDPKETVHRIETVKSDSPTKLETEDLPLNNTEKVENETSNKIPEPSETIPEPEPKINKSLEPEINTDTNINSTEENNSTESSPETILSDDESSEISVEENENNEMPELESEPLDRTELLKKYGIKDIQEEDVDNILESYKGGSVSEEDIEKIELTLMNKIKKSILGIPRIKGAEVMVFLENSRELTGNVNIIIETESKGFLSRIMGDSDDMKLEKQIVDMSQIEIRKSFRKYPEIVEKFDVNVEIS</sequence>
<dbReference type="Pfam" id="PF09987">
    <property type="entry name" value="DUF2226"/>
    <property type="match status" value="1"/>
</dbReference>
<dbReference type="Proteomes" id="UP000007490">
    <property type="component" value="Chromosome"/>
</dbReference>
<dbReference type="KEGG" id="mel:Metbo_0655"/>
<reference evidence="3" key="1">
    <citation type="submission" date="2011-02" db="EMBL/GenBank/DDBJ databases">
        <title>Complete sequence of Methanobacterium sp. AL-21.</title>
        <authorList>
            <consortium name="US DOE Joint Genome Institute"/>
            <person name="Lucas S."/>
            <person name="Copeland A."/>
            <person name="Lapidus A."/>
            <person name="Cheng J.-F."/>
            <person name="Goodwin L."/>
            <person name="Pitluck S."/>
            <person name="Chertkov O."/>
            <person name="Detter J.C."/>
            <person name="Han C."/>
            <person name="Tapia R."/>
            <person name="Land M."/>
            <person name="Hauser L."/>
            <person name="Kyrpides N."/>
            <person name="Ivanova N."/>
            <person name="Mikhailova N."/>
            <person name="Pagani I."/>
            <person name="Cadillo-Quiroz H."/>
            <person name="Imachi H."/>
            <person name="Zinder S."/>
            <person name="Liu W."/>
            <person name="Woyke T."/>
        </authorList>
    </citation>
    <scope>NUCLEOTIDE SEQUENCE [LARGE SCALE GENOMIC DNA]</scope>
    <source>
        <strain evidence="3">AL-21</strain>
    </source>
</reference>
<organism evidence="2 3">
    <name type="scientific">Methanobacterium lacus (strain AL-21)</name>
    <dbReference type="NCBI Taxonomy" id="877455"/>
    <lineage>
        <taxon>Archaea</taxon>
        <taxon>Methanobacteriati</taxon>
        <taxon>Methanobacteriota</taxon>
        <taxon>Methanomada group</taxon>
        <taxon>Methanobacteria</taxon>
        <taxon>Methanobacteriales</taxon>
        <taxon>Methanobacteriaceae</taxon>
        <taxon>Methanobacterium</taxon>
    </lineage>
</organism>
<dbReference type="OrthoDB" id="71386at2157"/>
<dbReference type="AlphaFoldDB" id="F0TAF4"/>
<dbReference type="RefSeq" id="WP_013644257.1">
    <property type="nucleotide sequence ID" value="NC_015216.1"/>
</dbReference>
<dbReference type="EMBL" id="CP002551">
    <property type="protein sequence ID" value="ADZ08906.1"/>
    <property type="molecule type" value="Genomic_DNA"/>
</dbReference>
<name>F0TAF4_METLA</name>
<dbReference type="GeneID" id="25394714"/>
<feature type="compositionally biased region" description="Acidic residues" evidence="1">
    <location>
        <begin position="252"/>
        <end position="276"/>
    </location>
</feature>
<protein>
    <recommendedName>
        <fullName evidence="4">DUF2226 domain-containing protein</fullName>
    </recommendedName>
</protein>
<feature type="compositionally biased region" description="Low complexity" evidence="1">
    <location>
        <begin position="228"/>
        <end position="251"/>
    </location>
</feature>
<feature type="compositionally biased region" description="Basic and acidic residues" evidence="1">
    <location>
        <begin position="217"/>
        <end position="226"/>
    </location>
</feature>
<gene>
    <name evidence="2" type="ordered locus">Metbo_0655</name>
</gene>
<dbReference type="HOGENOM" id="CLU_817874_0_0_2"/>
<feature type="region of interest" description="Disordered" evidence="1">
    <location>
        <begin position="120"/>
        <end position="277"/>
    </location>
</feature>
<evidence type="ECO:0000256" key="1">
    <source>
        <dbReference type="SAM" id="MobiDB-lite"/>
    </source>
</evidence>
<dbReference type="eggNOG" id="arCOG06658">
    <property type="taxonomic scope" value="Archaea"/>
</dbReference>
<reference evidence="2 3" key="2">
    <citation type="journal article" date="2014" name="Int. J. Syst. Evol. Microbiol.">
        <title>Methanobacterium paludis sp. nov. and a novel strain of Methanobacterium lacus isolated from northern peatlands.</title>
        <authorList>
            <person name="Cadillo-Quiroz H."/>
            <person name="Brauer S.L."/>
            <person name="Goodson N."/>
            <person name="Yavitt J.B."/>
            <person name="Zinder S.H."/>
        </authorList>
    </citation>
    <scope>NUCLEOTIDE SEQUENCE [LARGE SCALE GENOMIC DNA]</scope>
    <source>
        <strain evidence="2 3">AL-21</strain>
    </source>
</reference>
<evidence type="ECO:0008006" key="4">
    <source>
        <dbReference type="Google" id="ProtNLM"/>
    </source>
</evidence>
<dbReference type="STRING" id="877455.Metbo_0655"/>